<dbReference type="SMART" id="SM00862">
    <property type="entry name" value="Trans_reg_C"/>
    <property type="match status" value="1"/>
</dbReference>
<dbReference type="InterPro" id="IPR051677">
    <property type="entry name" value="AfsR-DnrI-RedD_regulator"/>
</dbReference>
<reference evidence="8" key="1">
    <citation type="submission" date="2021-04" db="EMBL/GenBank/DDBJ databases">
        <title>Genomic sequence of Actinosynnema pretiosum subsp. pretiosum ATCC 31280 (C-14919).</title>
        <authorList>
            <person name="Bai L."/>
            <person name="Wang X."/>
            <person name="Xiao Y."/>
        </authorList>
    </citation>
    <scope>NUCLEOTIDE SEQUENCE</scope>
    <source>
        <strain evidence="8">ATCC 31280</strain>
    </source>
</reference>
<dbReference type="SUPFAM" id="SSF52540">
    <property type="entry name" value="P-loop containing nucleoside triphosphate hydrolases"/>
    <property type="match status" value="1"/>
</dbReference>
<evidence type="ECO:0000256" key="5">
    <source>
        <dbReference type="PROSITE-ProRule" id="PRU01091"/>
    </source>
</evidence>
<dbReference type="GO" id="GO:0003677">
    <property type="term" value="F:DNA binding"/>
    <property type="evidence" value="ECO:0007669"/>
    <property type="project" value="UniProtKB-UniRule"/>
</dbReference>
<dbReference type="InterPro" id="IPR036388">
    <property type="entry name" value="WH-like_DNA-bd_sf"/>
</dbReference>
<dbReference type="PANTHER" id="PTHR35807">
    <property type="entry name" value="TRANSCRIPTIONAL REGULATOR REDD-RELATED"/>
    <property type="match status" value="1"/>
</dbReference>
<dbReference type="Gene3D" id="1.25.40.10">
    <property type="entry name" value="Tetratricopeptide repeat domain"/>
    <property type="match status" value="1"/>
</dbReference>
<dbReference type="Proteomes" id="UP000677152">
    <property type="component" value="Chromosome"/>
</dbReference>
<comment type="similarity">
    <text evidence="1">Belongs to the AfsR/DnrI/RedD regulatory family.</text>
</comment>
<name>A0AA45L8E4_9PSEU</name>
<evidence type="ECO:0000313" key="8">
    <source>
        <dbReference type="EMBL" id="QUF05529.1"/>
    </source>
</evidence>
<accession>A0AA45L8E4</accession>
<dbReference type="InterPro" id="IPR027417">
    <property type="entry name" value="P-loop_NTPase"/>
</dbReference>
<dbReference type="Pfam" id="PF00486">
    <property type="entry name" value="Trans_reg_C"/>
    <property type="match status" value="1"/>
</dbReference>
<proteinExistence type="inferred from homology"/>
<dbReference type="GO" id="GO:0006355">
    <property type="term" value="P:regulation of DNA-templated transcription"/>
    <property type="evidence" value="ECO:0007669"/>
    <property type="project" value="InterPro"/>
</dbReference>
<sequence length="668" mass="69824">MSGRGLRVELLGPLRAWTDPGERSEVALGPARRRAVFAVLAARANQEVTRQDLVDAVWGDEPPPTAVGALHTYVSGLRAALGQDRAALASGRASYSLRVPDDGVDAAGFERSRLIGTRLLGAGDWSGARTALTGALALWRGPALSGVPGPFAEVERRRLAELRLGALEAHARAGLELGEHTEVLASLSALVAEHPGHESLRELVMLALLRSGRRAEALESYRDARRALAAQGVEPGPALRALHQRILHEDSGAAAVAEVLAAGPVRADRITRVRDLVAGPAGWDRAFSEQHPTVVRAPAARRTPDHPTPARSSTPAPPRPTARPQPARPRPASHFLGRTEELALLHELITDVRAGRGGLLWLEGDAGVGKSALLAEALSTAPGCRVVPVSGARGLFGDLATAPLVAAALTGSTSPEPLVLLVDDLHALSEPDLLMWHRLATTALAPRGAPLLLLAASRPLATGRVLPRLRRAVRVRGGHLLTLPPLPTAYVAALVGHVVGARPGASLLDLARRAGGNPLFAERVAASLVRRDAVRVVDGVAEVDEVELERVPTSLLSVAAGVLEPLSAAAREVLRCAAVLGPRFRVAELGAVTGRTVRELLGALDEAVAASVVVDPGSGEELAFRNACLHRALLDGLPTTALSALRRRAARALSTLGAPPERIAAVSG</sequence>
<dbReference type="InterPro" id="IPR001867">
    <property type="entry name" value="OmpR/PhoB-type_DNA-bd"/>
</dbReference>
<feature type="compositionally biased region" description="Pro residues" evidence="6">
    <location>
        <begin position="315"/>
        <end position="329"/>
    </location>
</feature>
<dbReference type="SUPFAM" id="SSF46894">
    <property type="entry name" value="C-terminal effector domain of the bipartite response regulators"/>
    <property type="match status" value="1"/>
</dbReference>
<feature type="DNA-binding region" description="OmpR/PhoB-type" evidence="5">
    <location>
        <begin position="1"/>
        <end position="121"/>
    </location>
</feature>
<dbReference type="CDD" id="cd15831">
    <property type="entry name" value="BTAD"/>
    <property type="match status" value="1"/>
</dbReference>
<evidence type="ECO:0000313" key="9">
    <source>
        <dbReference type="Proteomes" id="UP000677152"/>
    </source>
</evidence>
<organism evidence="8 9">
    <name type="scientific">Actinosynnema pretiosum subsp. pretiosum</name>
    <dbReference type="NCBI Taxonomy" id="103721"/>
    <lineage>
        <taxon>Bacteria</taxon>
        <taxon>Bacillati</taxon>
        <taxon>Actinomycetota</taxon>
        <taxon>Actinomycetes</taxon>
        <taxon>Pseudonocardiales</taxon>
        <taxon>Pseudonocardiaceae</taxon>
        <taxon>Actinosynnema</taxon>
    </lineage>
</organism>
<protein>
    <submittedName>
        <fullName evidence="8">AAA family ATPase</fullName>
    </submittedName>
</protein>
<dbReference type="InterPro" id="IPR041664">
    <property type="entry name" value="AAA_16"/>
</dbReference>
<evidence type="ECO:0000256" key="4">
    <source>
        <dbReference type="ARBA" id="ARBA00023163"/>
    </source>
</evidence>
<evidence type="ECO:0000256" key="2">
    <source>
        <dbReference type="ARBA" id="ARBA00023015"/>
    </source>
</evidence>
<gene>
    <name evidence="8" type="ORF">KCV87_05370</name>
</gene>
<dbReference type="Gene3D" id="1.10.10.10">
    <property type="entry name" value="Winged helix-like DNA-binding domain superfamily/Winged helix DNA-binding domain"/>
    <property type="match status" value="1"/>
</dbReference>
<keyword evidence="3 5" id="KW-0238">DNA-binding</keyword>
<dbReference type="PROSITE" id="PS51755">
    <property type="entry name" value="OMPR_PHOB"/>
    <property type="match status" value="1"/>
</dbReference>
<dbReference type="Pfam" id="PF03704">
    <property type="entry name" value="BTAD"/>
    <property type="match status" value="1"/>
</dbReference>
<dbReference type="InterPro" id="IPR005158">
    <property type="entry name" value="BTAD"/>
</dbReference>
<evidence type="ECO:0000259" key="7">
    <source>
        <dbReference type="PROSITE" id="PS51755"/>
    </source>
</evidence>
<dbReference type="InterPro" id="IPR016032">
    <property type="entry name" value="Sig_transdc_resp-reg_C-effctor"/>
</dbReference>
<dbReference type="InterPro" id="IPR011990">
    <property type="entry name" value="TPR-like_helical_dom_sf"/>
</dbReference>
<feature type="region of interest" description="Disordered" evidence="6">
    <location>
        <begin position="288"/>
        <end position="334"/>
    </location>
</feature>
<dbReference type="SMART" id="SM01043">
    <property type="entry name" value="BTAD"/>
    <property type="match status" value="1"/>
</dbReference>
<dbReference type="EMBL" id="CP073249">
    <property type="protein sequence ID" value="QUF05529.1"/>
    <property type="molecule type" value="Genomic_DNA"/>
</dbReference>
<evidence type="ECO:0000256" key="6">
    <source>
        <dbReference type="SAM" id="MobiDB-lite"/>
    </source>
</evidence>
<dbReference type="AlphaFoldDB" id="A0AA45L8E4"/>
<evidence type="ECO:0000256" key="1">
    <source>
        <dbReference type="ARBA" id="ARBA00005820"/>
    </source>
</evidence>
<dbReference type="SUPFAM" id="SSF48452">
    <property type="entry name" value="TPR-like"/>
    <property type="match status" value="1"/>
</dbReference>
<dbReference type="Pfam" id="PF13191">
    <property type="entry name" value="AAA_16"/>
    <property type="match status" value="1"/>
</dbReference>
<dbReference type="GO" id="GO:0000160">
    <property type="term" value="P:phosphorelay signal transduction system"/>
    <property type="evidence" value="ECO:0007669"/>
    <property type="project" value="InterPro"/>
</dbReference>
<keyword evidence="2" id="KW-0805">Transcription regulation</keyword>
<feature type="domain" description="OmpR/PhoB-type" evidence="7">
    <location>
        <begin position="1"/>
        <end position="121"/>
    </location>
</feature>
<keyword evidence="4" id="KW-0804">Transcription</keyword>
<evidence type="ECO:0000256" key="3">
    <source>
        <dbReference type="ARBA" id="ARBA00023125"/>
    </source>
</evidence>
<dbReference type="PANTHER" id="PTHR35807:SF1">
    <property type="entry name" value="TRANSCRIPTIONAL REGULATOR REDD"/>
    <property type="match status" value="1"/>
</dbReference>